<protein>
    <submittedName>
        <fullName evidence="1">Uncharacterized protein</fullName>
    </submittedName>
</protein>
<sequence length="54" mass="5942">IAKKGLRSTFFSGGNSACQSHARQHYDIYAKKCAEKGIPENPRAIPPKIAKARE</sequence>
<feature type="non-terminal residue" evidence="1">
    <location>
        <position position="54"/>
    </location>
</feature>
<dbReference type="Proteomes" id="UP000772434">
    <property type="component" value="Unassembled WGS sequence"/>
</dbReference>
<name>A0A9P5TVC6_9AGAR</name>
<accession>A0A9P5TVC6</accession>
<proteinExistence type="predicted"/>
<dbReference type="OrthoDB" id="2692481at2759"/>
<gene>
    <name evidence="1" type="ORF">BDP27DRAFT_1156395</name>
</gene>
<organism evidence="1 2">
    <name type="scientific">Rhodocollybia butyracea</name>
    <dbReference type="NCBI Taxonomy" id="206335"/>
    <lineage>
        <taxon>Eukaryota</taxon>
        <taxon>Fungi</taxon>
        <taxon>Dikarya</taxon>
        <taxon>Basidiomycota</taxon>
        <taxon>Agaricomycotina</taxon>
        <taxon>Agaricomycetes</taxon>
        <taxon>Agaricomycetidae</taxon>
        <taxon>Agaricales</taxon>
        <taxon>Marasmiineae</taxon>
        <taxon>Omphalotaceae</taxon>
        <taxon>Rhodocollybia</taxon>
    </lineage>
</organism>
<keyword evidence="2" id="KW-1185">Reference proteome</keyword>
<evidence type="ECO:0000313" key="1">
    <source>
        <dbReference type="EMBL" id="KAF9016921.1"/>
    </source>
</evidence>
<comment type="caution">
    <text evidence="1">The sequence shown here is derived from an EMBL/GenBank/DDBJ whole genome shotgun (WGS) entry which is preliminary data.</text>
</comment>
<dbReference type="AlphaFoldDB" id="A0A9P5TVC6"/>
<reference evidence="1" key="1">
    <citation type="submission" date="2020-11" db="EMBL/GenBank/DDBJ databases">
        <authorList>
            <consortium name="DOE Joint Genome Institute"/>
            <person name="Ahrendt S."/>
            <person name="Riley R."/>
            <person name="Andreopoulos W."/>
            <person name="Labutti K."/>
            <person name="Pangilinan J."/>
            <person name="Ruiz-Duenas F.J."/>
            <person name="Barrasa J.M."/>
            <person name="Sanchez-Garcia M."/>
            <person name="Camarero S."/>
            <person name="Miyauchi S."/>
            <person name="Serrano A."/>
            <person name="Linde D."/>
            <person name="Babiker R."/>
            <person name="Drula E."/>
            <person name="Ayuso-Fernandez I."/>
            <person name="Pacheco R."/>
            <person name="Padilla G."/>
            <person name="Ferreira P."/>
            <person name="Barriuso J."/>
            <person name="Kellner H."/>
            <person name="Castanera R."/>
            <person name="Alfaro M."/>
            <person name="Ramirez L."/>
            <person name="Pisabarro A.G."/>
            <person name="Kuo A."/>
            <person name="Tritt A."/>
            <person name="Lipzen A."/>
            <person name="He G."/>
            <person name="Yan M."/>
            <person name="Ng V."/>
            <person name="Cullen D."/>
            <person name="Martin F."/>
            <person name="Rosso M.-N."/>
            <person name="Henrissat B."/>
            <person name="Hibbett D."/>
            <person name="Martinez A.T."/>
            <person name="Grigoriev I.V."/>
        </authorList>
    </citation>
    <scope>NUCLEOTIDE SEQUENCE</scope>
    <source>
        <strain evidence="1">AH 40177</strain>
    </source>
</reference>
<evidence type="ECO:0000313" key="2">
    <source>
        <dbReference type="Proteomes" id="UP000772434"/>
    </source>
</evidence>
<feature type="non-terminal residue" evidence="1">
    <location>
        <position position="1"/>
    </location>
</feature>
<dbReference type="EMBL" id="JADNRY010001405">
    <property type="protein sequence ID" value="KAF9016921.1"/>
    <property type="molecule type" value="Genomic_DNA"/>
</dbReference>